<keyword evidence="1 3" id="KW-0732">Signal</keyword>
<keyword evidence="6" id="KW-1185">Reference proteome</keyword>
<dbReference type="InterPro" id="IPR050570">
    <property type="entry name" value="Cell_wall_metabolism_enzyme"/>
</dbReference>
<gene>
    <name evidence="5" type="ORF">EOE67_07800</name>
</gene>
<dbReference type="CDD" id="cd12797">
    <property type="entry name" value="M23_peptidase"/>
    <property type="match status" value="1"/>
</dbReference>
<dbReference type="Proteomes" id="UP000283077">
    <property type="component" value="Unassembled WGS sequence"/>
</dbReference>
<dbReference type="InterPro" id="IPR016047">
    <property type="entry name" value="M23ase_b-sheet_dom"/>
</dbReference>
<dbReference type="OrthoDB" id="9805070at2"/>
<dbReference type="PANTHER" id="PTHR21666:SF289">
    <property type="entry name" value="L-ALA--D-GLU ENDOPEPTIDASE"/>
    <property type="match status" value="1"/>
</dbReference>
<evidence type="ECO:0000313" key="5">
    <source>
        <dbReference type="EMBL" id="RVU40144.1"/>
    </source>
</evidence>
<feature type="chain" id="PRO_5019418216" evidence="3">
    <location>
        <begin position="38"/>
        <end position="192"/>
    </location>
</feature>
<accession>A0A437R043</accession>
<name>A0A437R043_9GAMM</name>
<dbReference type="Gene3D" id="2.70.70.10">
    <property type="entry name" value="Glucose Permease (Domain IIA)"/>
    <property type="match status" value="1"/>
</dbReference>
<dbReference type="GO" id="GO:0004222">
    <property type="term" value="F:metalloendopeptidase activity"/>
    <property type="evidence" value="ECO:0007669"/>
    <property type="project" value="TreeGrafter"/>
</dbReference>
<feature type="signal peptide" evidence="3">
    <location>
        <begin position="1"/>
        <end position="37"/>
    </location>
</feature>
<dbReference type="InterPro" id="IPR011055">
    <property type="entry name" value="Dup_hybrid_motif"/>
</dbReference>
<dbReference type="AlphaFoldDB" id="A0A437R043"/>
<evidence type="ECO:0000256" key="2">
    <source>
        <dbReference type="SAM" id="MobiDB-lite"/>
    </source>
</evidence>
<feature type="domain" description="M23ase beta-sheet core" evidence="4">
    <location>
        <begin position="79"/>
        <end position="176"/>
    </location>
</feature>
<dbReference type="PANTHER" id="PTHR21666">
    <property type="entry name" value="PEPTIDASE-RELATED"/>
    <property type="match status" value="1"/>
</dbReference>
<feature type="region of interest" description="Disordered" evidence="2">
    <location>
        <begin position="33"/>
        <end position="57"/>
    </location>
</feature>
<organism evidence="5 6">
    <name type="scientific">Rheinheimera riviphila</name>
    <dbReference type="NCBI Taxonomy" id="1834037"/>
    <lineage>
        <taxon>Bacteria</taxon>
        <taxon>Pseudomonadati</taxon>
        <taxon>Pseudomonadota</taxon>
        <taxon>Gammaproteobacteria</taxon>
        <taxon>Chromatiales</taxon>
        <taxon>Chromatiaceae</taxon>
        <taxon>Rheinheimera</taxon>
    </lineage>
</organism>
<reference evidence="5 6" key="1">
    <citation type="submission" date="2019-01" db="EMBL/GenBank/DDBJ databases">
        <authorList>
            <person name="Chen W.-M."/>
        </authorList>
    </citation>
    <scope>NUCLEOTIDE SEQUENCE [LARGE SCALE GENOMIC DNA]</scope>
    <source>
        <strain evidence="5 6">KYPC3</strain>
    </source>
</reference>
<evidence type="ECO:0000256" key="3">
    <source>
        <dbReference type="SAM" id="SignalP"/>
    </source>
</evidence>
<protein>
    <submittedName>
        <fullName evidence="5">M23 family metallopeptidase</fullName>
    </submittedName>
</protein>
<evidence type="ECO:0000259" key="4">
    <source>
        <dbReference type="Pfam" id="PF01551"/>
    </source>
</evidence>
<evidence type="ECO:0000256" key="1">
    <source>
        <dbReference type="ARBA" id="ARBA00022729"/>
    </source>
</evidence>
<dbReference type="Pfam" id="PF01551">
    <property type="entry name" value="Peptidase_M23"/>
    <property type="match status" value="1"/>
</dbReference>
<dbReference type="EMBL" id="SACS01000006">
    <property type="protein sequence ID" value="RVU40144.1"/>
    <property type="molecule type" value="Genomic_DNA"/>
</dbReference>
<evidence type="ECO:0000313" key="6">
    <source>
        <dbReference type="Proteomes" id="UP000283077"/>
    </source>
</evidence>
<sequence length="192" mass="20904">MQHPVFWPLRWQKSRFSLLLAVLLLAACSSVPPQTTAPTVQREPQFRSAPPPPPFVHPVPGSRVSSMFAKYIVKSRNRKHHGVDFAAPQGTPVYAASSGVVLNADMGSLSDAFGKVVLIEHGDKLQSLSAHLSRIDVQIGDFVQAGQQIGLVGKTGRATGPHLHFELWRNGYPQDPLRYLPDGSAAVQRTSP</sequence>
<dbReference type="RefSeq" id="WP_127698473.1">
    <property type="nucleotide sequence ID" value="NZ_SACS01000006.1"/>
</dbReference>
<dbReference type="SUPFAM" id="SSF51261">
    <property type="entry name" value="Duplicated hybrid motif"/>
    <property type="match status" value="1"/>
</dbReference>
<proteinExistence type="predicted"/>
<comment type="caution">
    <text evidence="5">The sequence shown here is derived from an EMBL/GenBank/DDBJ whole genome shotgun (WGS) entry which is preliminary data.</text>
</comment>